<evidence type="ECO:0000259" key="1">
    <source>
        <dbReference type="PROSITE" id="PS50104"/>
    </source>
</evidence>
<dbReference type="InterPro" id="IPR000157">
    <property type="entry name" value="TIR_dom"/>
</dbReference>
<protein>
    <recommendedName>
        <fullName evidence="1">TIR domain-containing protein</fullName>
    </recommendedName>
</protein>
<sequence>MPVSYQIQVIQVDREDWLADLSSAVENELQSIGMHLTVAVDVTEGDLDPLVPSVAVVLVGPATRGSKELQEVISEAIRVGRVVIPVLEDLTNFHEVVPAPVAHANGFEWSGDEPERRLARVLLEELGIEDRDRRVFISHKRADGLGAAEQLHDKLTHHRFVPFIDRFDVPPGDDVQAHIADALEAYAFLLLLETPEAHSSKWVFDEVDYALSHQMGLRILQWPGNPRPIPGSDDMPRIALSAADMTTDAHGYDILTPTALDRVIDEVEKAHAHGLVRRRRMLVRSVEDAARIAGATCIPLRDWSLDVKFPTLRSIVGVTPRTPASEDLQRVDQARTTIDPDAGAMLVHTARNLRDNTRTHLEWIIHGRDLRLIPDNAIGAVW</sequence>
<dbReference type="EMBL" id="CTEE01000001">
    <property type="protein sequence ID" value="CQD20998.1"/>
    <property type="molecule type" value="Genomic_DNA"/>
</dbReference>
<dbReference type="Gene3D" id="3.40.50.10140">
    <property type="entry name" value="Toll/interleukin-1 receptor homology (TIR) domain"/>
    <property type="match status" value="1"/>
</dbReference>
<dbReference type="Proteomes" id="UP000199251">
    <property type="component" value="Unassembled WGS sequence"/>
</dbReference>
<dbReference type="SUPFAM" id="SSF52200">
    <property type="entry name" value="Toll/Interleukin receptor TIR domain"/>
    <property type="match status" value="1"/>
</dbReference>
<evidence type="ECO:0000313" key="3">
    <source>
        <dbReference type="Proteomes" id="UP000199251"/>
    </source>
</evidence>
<evidence type="ECO:0000313" key="2">
    <source>
        <dbReference type="EMBL" id="CQD20998.1"/>
    </source>
</evidence>
<dbReference type="Pfam" id="PF13676">
    <property type="entry name" value="TIR_2"/>
    <property type="match status" value="1"/>
</dbReference>
<organism evidence="2 3">
    <name type="scientific">Mycobacterium lentiflavum</name>
    <dbReference type="NCBI Taxonomy" id="141349"/>
    <lineage>
        <taxon>Bacteria</taxon>
        <taxon>Bacillati</taxon>
        <taxon>Actinomycetota</taxon>
        <taxon>Actinomycetes</taxon>
        <taxon>Mycobacteriales</taxon>
        <taxon>Mycobacteriaceae</taxon>
        <taxon>Mycobacterium</taxon>
        <taxon>Mycobacterium simiae complex</taxon>
    </lineage>
</organism>
<name>A0A0E4H434_MYCLN</name>
<gene>
    <name evidence="2" type="ORF">BN1232_05113</name>
</gene>
<reference evidence="2 3" key="1">
    <citation type="submission" date="2015-03" db="EMBL/GenBank/DDBJ databases">
        <authorList>
            <person name="Urmite Genomes"/>
        </authorList>
    </citation>
    <scope>NUCLEOTIDE SEQUENCE [LARGE SCALE GENOMIC DNA]</scope>
    <source>
        <strain evidence="2 3">CSUR P1491</strain>
    </source>
</reference>
<dbReference type="AlphaFoldDB" id="A0A0E4H434"/>
<feature type="domain" description="TIR" evidence="1">
    <location>
        <begin position="131"/>
        <end position="271"/>
    </location>
</feature>
<dbReference type="GO" id="GO:0007165">
    <property type="term" value="P:signal transduction"/>
    <property type="evidence" value="ECO:0007669"/>
    <property type="project" value="InterPro"/>
</dbReference>
<proteinExistence type="predicted"/>
<dbReference type="InterPro" id="IPR035897">
    <property type="entry name" value="Toll_tir_struct_dom_sf"/>
</dbReference>
<accession>A0A0E4H434</accession>
<dbReference type="STRING" id="141349.BN1232_05113"/>
<dbReference type="OrthoDB" id="4760057at2"/>
<dbReference type="PROSITE" id="PS50104">
    <property type="entry name" value="TIR"/>
    <property type="match status" value="1"/>
</dbReference>